<dbReference type="AlphaFoldDB" id="A0A1T5HXS5"/>
<dbReference type="InterPro" id="IPR002104">
    <property type="entry name" value="Integrase_catalytic"/>
</dbReference>
<feature type="coiled-coil region" evidence="2">
    <location>
        <begin position="57"/>
        <end position="84"/>
    </location>
</feature>
<dbReference type="GO" id="GO:0015074">
    <property type="term" value="P:DNA integration"/>
    <property type="evidence" value="ECO:0007669"/>
    <property type="project" value="InterPro"/>
</dbReference>
<proteinExistence type="predicted"/>
<accession>A0A1T5HXS5</accession>
<sequence length="303" mass="35622">MNERTLAVDAIPDKLIPQFLKQAKKIDNFWFDMFLLCVTFGLRNIECRELKFSQINLKEKRITLSNTKADKAKLTRKVNQHLDKQWNIKGRQWLRKHMVDLNASLIIRLATSLDELGFIAEEYQLGVAYEKAKQHYYDKEKPQIYNYLRRTLPSHSRQIDFSSFKAIEQMLSRRLKKHKGRTYLFPRDELIRNKSITNKDKPLSRQSVYNVIKKISYSLKNKLKDIKLGLHSCRKSAVQKVATLMNDVFAASIWIGHGHGKGNLSMTERYLNRSKHRFQEINLKLSKTCHYDHCVKLSKSSCC</sequence>
<dbReference type="OrthoDB" id="10004764at2"/>
<evidence type="ECO:0000256" key="2">
    <source>
        <dbReference type="SAM" id="Coils"/>
    </source>
</evidence>
<evidence type="ECO:0000313" key="4">
    <source>
        <dbReference type="EMBL" id="SKC31687.1"/>
    </source>
</evidence>
<dbReference type="InterPro" id="IPR013762">
    <property type="entry name" value="Integrase-like_cat_sf"/>
</dbReference>
<name>A0A1T5HXS5_9GAMM</name>
<evidence type="ECO:0000256" key="1">
    <source>
        <dbReference type="ARBA" id="ARBA00023172"/>
    </source>
</evidence>
<evidence type="ECO:0000313" key="5">
    <source>
        <dbReference type="Proteomes" id="UP000189966"/>
    </source>
</evidence>
<dbReference type="EMBL" id="FUZI01000001">
    <property type="protein sequence ID" value="SKC31687.1"/>
    <property type="molecule type" value="Genomic_DNA"/>
</dbReference>
<gene>
    <name evidence="4" type="ORF">CZ809_01189</name>
</gene>
<keyword evidence="2" id="KW-0175">Coiled coil</keyword>
<dbReference type="InterPro" id="IPR011010">
    <property type="entry name" value="DNA_brk_join_enz"/>
</dbReference>
<dbReference type="SUPFAM" id="SSF56349">
    <property type="entry name" value="DNA breaking-rejoining enzymes"/>
    <property type="match status" value="1"/>
</dbReference>
<organism evidence="4 5">
    <name type="scientific">Photobacterium piscicola</name>
    <dbReference type="NCBI Taxonomy" id="1378299"/>
    <lineage>
        <taxon>Bacteria</taxon>
        <taxon>Pseudomonadati</taxon>
        <taxon>Pseudomonadota</taxon>
        <taxon>Gammaproteobacteria</taxon>
        <taxon>Vibrionales</taxon>
        <taxon>Vibrionaceae</taxon>
        <taxon>Photobacterium</taxon>
    </lineage>
</organism>
<dbReference type="RefSeq" id="WP_080156450.1">
    <property type="nucleotide sequence ID" value="NZ_FUZI01000001.1"/>
</dbReference>
<evidence type="ECO:0000259" key="3">
    <source>
        <dbReference type="PROSITE" id="PS51898"/>
    </source>
</evidence>
<keyword evidence="1" id="KW-0233">DNA recombination</keyword>
<dbReference type="PROSITE" id="PS51898">
    <property type="entry name" value="TYR_RECOMBINASE"/>
    <property type="match status" value="1"/>
</dbReference>
<dbReference type="GO" id="GO:0006310">
    <property type="term" value="P:DNA recombination"/>
    <property type="evidence" value="ECO:0007669"/>
    <property type="project" value="UniProtKB-KW"/>
</dbReference>
<dbReference type="GO" id="GO:0003677">
    <property type="term" value="F:DNA binding"/>
    <property type="evidence" value="ECO:0007669"/>
    <property type="project" value="InterPro"/>
</dbReference>
<feature type="domain" description="Tyr recombinase" evidence="3">
    <location>
        <begin position="10"/>
        <end position="283"/>
    </location>
</feature>
<dbReference type="Gene3D" id="1.10.443.10">
    <property type="entry name" value="Intergrase catalytic core"/>
    <property type="match status" value="2"/>
</dbReference>
<reference evidence="4 5" key="1">
    <citation type="submission" date="2017-02" db="EMBL/GenBank/DDBJ databases">
        <authorList>
            <person name="Peterson S.W."/>
        </authorList>
    </citation>
    <scope>NUCLEOTIDE SEQUENCE [LARGE SCALE GENOMIC DNA]</scope>
    <source>
        <strain evidence="5">type strain: NCCB 100098</strain>
    </source>
</reference>
<dbReference type="Proteomes" id="UP000189966">
    <property type="component" value="Unassembled WGS sequence"/>
</dbReference>
<protein>
    <submittedName>
        <fullName evidence="4">Phage integrase family protein</fullName>
    </submittedName>
</protein>